<dbReference type="EnsemblPlants" id="OMERI08G11060.1">
    <property type="protein sequence ID" value="OMERI08G11060.1"/>
    <property type="gene ID" value="OMERI08G11060"/>
</dbReference>
<dbReference type="InterPro" id="IPR013761">
    <property type="entry name" value="SAM/pointed_sf"/>
</dbReference>
<dbReference type="PANTHER" id="PTHR10627:SF68">
    <property type="entry name" value="F26K24.15 PROTEIN-RELATED"/>
    <property type="match status" value="1"/>
</dbReference>
<dbReference type="AlphaFoldDB" id="A0A0E0EL24"/>
<dbReference type="Gene3D" id="1.10.150.50">
    <property type="entry name" value="Transcription Factor, Ets-1"/>
    <property type="match status" value="1"/>
</dbReference>
<dbReference type="Pfam" id="PF07647">
    <property type="entry name" value="SAM_2"/>
    <property type="match status" value="1"/>
</dbReference>
<evidence type="ECO:0000313" key="3">
    <source>
        <dbReference type="EnsemblPlants" id="OMERI08G11060.1"/>
    </source>
</evidence>
<evidence type="ECO:0000259" key="2">
    <source>
        <dbReference type="PROSITE" id="PS50105"/>
    </source>
</evidence>
<reference evidence="3" key="1">
    <citation type="submission" date="2015-04" db="UniProtKB">
        <authorList>
            <consortium name="EnsemblPlants"/>
        </authorList>
    </citation>
    <scope>IDENTIFICATION</scope>
</reference>
<dbReference type="PROSITE" id="PS50105">
    <property type="entry name" value="SAM_DOMAIN"/>
    <property type="match status" value="1"/>
</dbReference>
<dbReference type="InterPro" id="IPR001660">
    <property type="entry name" value="SAM"/>
</dbReference>
<evidence type="ECO:0000313" key="4">
    <source>
        <dbReference type="Proteomes" id="UP000008021"/>
    </source>
</evidence>
<dbReference type="SUPFAM" id="SSF47769">
    <property type="entry name" value="SAM/Pointed domain"/>
    <property type="match status" value="1"/>
</dbReference>
<name>A0A0E0EL24_9ORYZ</name>
<accession>A0A0E0EL24</accession>
<dbReference type="PANTHER" id="PTHR10627">
    <property type="entry name" value="SCP160"/>
    <property type="match status" value="1"/>
</dbReference>
<dbReference type="CDD" id="cd09487">
    <property type="entry name" value="SAM_superfamily"/>
    <property type="match status" value="1"/>
</dbReference>
<sequence>MRFVLASATIPQIRHLYKRTAGLLPRLAALTQPPANWPRRRLLLPNPALALLPRSASSRARPTAGFGASQGGRRCRLPGPHSTALHLVRIDSKEGHFINWAADMSGIDGNKPPSEVLIDENDDWVIVKKQRIIILIPPPSPAAASLQDDMQKISSEQACLANKSMANCDATRKKHPKQMTTNKAQEPLLEGIKVSVNIKKAQENATSSHHPVAPVVKTDHASIQGQFHENIEKAGNSFGNIYKEELPVISSQVTNRIMRARLLERRVAGFGGLKNWLFTCGFGWFVDILDSEKLGMYQIVSLTMNQLKDMGLDAVGPRRKLIHAIECVSQPNEFEMFS</sequence>
<dbReference type="Gramene" id="OMERI08G11060.1">
    <property type="protein sequence ID" value="OMERI08G11060.1"/>
    <property type="gene ID" value="OMERI08G11060"/>
</dbReference>
<evidence type="ECO:0000256" key="1">
    <source>
        <dbReference type="ARBA" id="ARBA00022737"/>
    </source>
</evidence>
<reference evidence="3" key="2">
    <citation type="submission" date="2018-05" db="EMBL/GenBank/DDBJ databases">
        <title>OmerRS3 (Oryza meridionalis Reference Sequence Version 3).</title>
        <authorList>
            <person name="Zhang J."/>
            <person name="Kudrna D."/>
            <person name="Lee S."/>
            <person name="Talag J."/>
            <person name="Welchert J."/>
            <person name="Wing R.A."/>
        </authorList>
    </citation>
    <scope>NUCLEOTIDE SEQUENCE [LARGE SCALE GENOMIC DNA]</scope>
    <source>
        <strain evidence="3">cv. OR44</strain>
    </source>
</reference>
<proteinExistence type="predicted"/>
<keyword evidence="4" id="KW-1185">Reference proteome</keyword>
<protein>
    <recommendedName>
        <fullName evidence="2">SAM domain-containing protein</fullName>
    </recommendedName>
</protein>
<dbReference type="HOGENOM" id="CLU_070935_0_0_1"/>
<dbReference type="Proteomes" id="UP000008021">
    <property type="component" value="Chromosome 8"/>
</dbReference>
<dbReference type="eggNOG" id="ENOG502RYF9">
    <property type="taxonomic scope" value="Eukaryota"/>
</dbReference>
<organism evidence="3">
    <name type="scientific">Oryza meridionalis</name>
    <dbReference type="NCBI Taxonomy" id="40149"/>
    <lineage>
        <taxon>Eukaryota</taxon>
        <taxon>Viridiplantae</taxon>
        <taxon>Streptophyta</taxon>
        <taxon>Embryophyta</taxon>
        <taxon>Tracheophyta</taxon>
        <taxon>Spermatophyta</taxon>
        <taxon>Magnoliopsida</taxon>
        <taxon>Liliopsida</taxon>
        <taxon>Poales</taxon>
        <taxon>Poaceae</taxon>
        <taxon>BOP clade</taxon>
        <taxon>Oryzoideae</taxon>
        <taxon>Oryzeae</taxon>
        <taxon>Oryzinae</taxon>
        <taxon>Oryza</taxon>
    </lineage>
</organism>
<dbReference type="STRING" id="40149.A0A0E0EL24"/>
<feature type="domain" description="SAM" evidence="2">
    <location>
        <begin position="268"/>
        <end position="331"/>
    </location>
</feature>
<keyword evidence="1" id="KW-0677">Repeat</keyword>